<dbReference type="CDD" id="cd00093">
    <property type="entry name" value="HTH_XRE"/>
    <property type="match status" value="1"/>
</dbReference>
<dbReference type="PANTHER" id="PTHR46797:SF1">
    <property type="entry name" value="METHYLPHOSPHONATE SYNTHASE"/>
    <property type="match status" value="1"/>
</dbReference>
<evidence type="ECO:0000313" key="3">
    <source>
        <dbReference type="EMBL" id="PPQ27048.1"/>
    </source>
</evidence>
<gene>
    <name evidence="3" type="ORF">CCS01_28330</name>
</gene>
<accession>A0A2S6MXH2</accession>
<keyword evidence="4" id="KW-1185">Reference proteome</keyword>
<comment type="caution">
    <text evidence="3">The sequence shown here is derived from an EMBL/GenBank/DDBJ whole genome shotgun (WGS) entry which is preliminary data.</text>
</comment>
<dbReference type="PANTHER" id="PTHR46797">
    <property type="entry name" value="HTH-TYPE TRANSCRIPTIONAL REGULATOR"/>
    <property type="match status" value="1"/>
</dbReference>
<dbReference type="SUPFAM" id="SSF47413">
    <property type="entry name" value="lambda repressor-like DNA-binding domains"/>
    <property type="match status" value="1"/>
</dbReference>
<dbReference type="RefSeq" id="WP_104522187.1">
    <property type="nucleotide sequence ID" value="NZ_NHRY01000263.1"/>
</dbReference>
<evidence type="ECO:0000313" key="4">
    <source>
        <dbReference type="Proteomes" id="UP000239724"/>
    </source>
</evidence>
<proteinExistence type="predicted"/>
<dbReference type="GO" id="GO:0005829">
    <property type="term" value="C:cytosol"/>
    <property type="evidence" value="ECO:0007669"/>
    <property type="project" value="TreeGrafter"/>
</dbReference>
<name>A0A2S6MXH2_RHOGL</name>
<dbReference type="InterPro" id="IPR010982">
    <property type="entry name" value="Lambda_DNA-bd_dom_sf"/>
</dbReference>
<dbReference type="AlphaFoldDB" id="A0A2S6MXH2"/>
<dbReference type="OrthoDB" id="9814751at2"/>
<feature type="domain" description="HTH cro/C1-type" evidence="2">
    <location>
        <begin position="11"/>
        <end position="65"/>
    </location>
</feature>
<dbReference type="PROSITE" id="PS50943">
    <property type="entry name" value="HTH_CROC1"/>
    <property type="match status" value="1"/>
</dbReference>
<dbReference type="Gene3D" id="1.10.260.40">
    <property type="entry name" value="lambda repressor-like DNA-binding domains"/>
    <property type="match status" value="1"/>
</dbReference>
<dbReference type="EMBL" id="NHRY01000263">
    <property type="protein sequence ID" value="PPQ27048.1"/>
    <property type="molecule type" value="Genomic_DNA"/>
</dbReference>
<organism evidence="3 4">
    <name type="scientific">Rhodopila globiformis</name>
    <name type="common">Rhodopseudomonas globiformis</name>
    <dbReference type="NCBI Taxonomy" id="1071"/>
    <lineage>
        <taxon>Bacteria</taxon>
        <taxon>Pseudomonadati</taxon>
        <taxon>Pseudomonadota</taxon>
        <taxon>Alphaproteobacteria</taxon>
        <taxon>Acetobacterales</taxon>
        <taxon>Acetobacteraceae</taxon>
        <taxon>Rhodopila</taxon>
    </lineage>
</organism>
<dbReference type="Pfam" id="PF01381">
    <property type="entry name" value="HTH_3"/>
    <property type="match status" value="1"/>
</dbReference>
<dbReference type="SMART" id="SM00530">
    <property type="entry name" value="HTH_XRE"/>
    <property type="match status" value="1"/>
</dbReference>
<dbReference type="GO" id="GO:0003677">
    <property type="term" value="F:DNA binding"/>
    <property type="evidence" value="ECO:0007669"/>
    <property type="project" value="UniProtKB-KW"/>
</dbReference>
<dbReference type="InterPro" id="IPR001387">
    <property type="entry name" value="Cro/C1-type_HTH"/>
</dbReference>
<dbReference type="GO" id="GO:0003700">
    <property type="term" value="F:DNA-binding transcription factor activity"/>
    <property type="evidence" value="ECO:0007669"/>
    <property type="project" value="TreeGrafter"/>
</dbReference>
<dbReference type="Proteomes" id="UP000239724">
    <property type="component" value="Unassembled WGS sequence"/>
</dbReference>
<keyword evidence="1" id="KW-0238">DNA-binding</keyword>
<evidence type="ECO:0000259" key="2">
    <source>
        <dbReference type="PROSITE" id="PS50943"/>
    </source>
</evidence>
<sequence>MSTSQHIGTRIRTQRRERGLTQDDLAHHVGVSRSAVAQWETGRTGQITGNLSRIAAALDVGVEYLVHGDDKRAAAEARQGDELALLRLYRDCDPEDRQMLLRTARRLARR</sequence>
<protein>
    <recommendedName>
        <fullName evidence="2">HTH cro/C1-type domain-containing protein</fullName>
    </recommendedName>
</protein>
<reference evidence="3 4" key="1">
    <citation type="journal article" date="2018" name="Arch. Microbiol.">
        <title>New insights into the metabolic potential of the phototrophic purple bacterium Rhodopila globiformis DSM 161(T) from its draft genome sequence and evidence for a vanadium-dependent nitrogenase.</title>
        <authorList>
            <person name="Imhoff J.F."/>
            <person name="Rahn T."/>
            <person name="Kunzel S."/>
            <person name="Neulinger S.C."/>
        </authorList>
    </citation>
    <scope>NUCLEOTIDE SEQUENCE [LARGE SCALE GENOMIC DNA]</scope>
    <source>
        <strain evidence="3 4">DSM 161</strain>
    </source>
</reference>
<dbReference type="InterPro" id="IPR050807">
    <property type="entry name" value="TransReg_Diox_bact_type"/>
</dbReference>
<evidence type="ECO:0000256" key="1">
    <source>
        <dbReference type="ARBA" id="ARBA00023125"/>
    </source>
</evidence>